<accession>Q1GWW7</accession>
<keyword evidence="1" id="KW-0813">Transport</keyword>
<keyword evidence="2 6" id="KW-0349">Heme</keyword>
<reference evidence="8 9" key="1">
    <citation type="journal article" date="2009" name="Proc. Natl. Acad. Sci. U.S.A.">
        <title>The genomic basis of trophic strategy in marine bacteria.</title>
        <authorList>
            <person name="Lauro F.M."/>
            <person name="McDougald D."/>
            <person name="Thomas T."/>
            <person name="Williams T.J."/>
            <person name="Egan S."/>
            <person name="Rice S."/>
            <person name="DeMaere M.Z."/>
            <person name="Ting L."/>
            <person name="Ertan H."/>
            <person name="Johnson J."/>
            <person name="Ferriera S."/>
            <person name="Lapidus A."/>
            <person name="Anderson I."/>
            <person name="Kyrpides N."/>
            <person name="Munk A.C."/>
            <person name="Detter C."/>
            <person name="Han C.S."/>
            <person name="Brown M.V."/>
            <person name="Robb F.T."/>
            <person name="Kjelleberg S."/>
            <person name="Cavicchioli R."/>
        </authorList>
    </citation>
    <scope>NUCLEOTIDE SEQUENCE [LARGE SCALE GENOMIC DNA]</scope>
    <source>
        <strain evidence="9">DSM 13593 / LMG 18877 / RB2256</strain>
    </source>
</reference>
<dbReference type="InterPro" id="IPR032033">
    <property type="entry name" value="Cytochrome_P460"/>
</dbReference>
<evidence type="ECO:0000313" key="9">
    <source>
        <dbReference type="Proteomes" id="UP000006578"/>
    </source>
</evidence>
<protein>
    <submittedName>
        <fullName evidence="8">Cytochrome c, class I</fullName>
    </submittedName>
</protein>
<dbReference type="InterPro" id="IPR009056">
    <property type="entry name" value="Cyt_c-like_dom"/>
</dbReference>
<dbReference type="CDD" id="cd20750">
    <property type="entry name" value="cyt_c_I"/>
    <property type="match status" value="1"/>
</dbReference>
<dbReference type="SUPFAM" id="SSF46626">
    <property type="entry name" value="Cytochrome c"/>
    <property type="match status" value="1"/>
</dbReference>
<dbReference type="Pfam" id="PF16694">
    <property type="entry name" value="Cytochrome_P460"/>
    <property type="match status" value="1"/>
</dbReference>
<dbReference type="RefSeq" id="WP_003045056.1">
    <property type="nucleotide sequence ID" value="NC_008048.1"/>
</dbReference>
<keyword evidence="9" id="KW-1185">Reference proteome</keyword>
<keyword evidence="5 6" id="KW-0408">Iron</keyword>
<dbReference type="eggNOG" id="COG3474">
    <property type="taxonomic scope" value="Bacteria"/>
</dbReference>
<dbReference type="Gene3D" id="3.50.70.20">
    <property type="entry name" value="Cytochrome P460"/>
    <property type="match status" value="1"/>
</dbReference>
<evidence type="ECO:0000256" key="2">
    <source>
        <dbReference type="ARBA" id="ARBA00022617"/>
    </source>
</evidence>
<dbReference type="Gene3D" id="1.10.760.10">
    <property type="entry name" value="Cytochrome c-like domain"/>
    <property type="match status" value="1"/>
</dbReference>
<organism evidence="8 9">
    <name type="scientific">Sphingopyxis alaskensis (strain DSM 13593 / LMG 18877 / RB2256)</name>
    <name type="common">Sphingomonas alaskensis</name>
    <dbReference type="NCBI Taxonomy" id="317655"/>
    <lineage>
        <taxon>Bacteria</taxon>
        <taxon>Pseudomonadati</taxon>
        <taxon>Pseudomonadota</taxon>
        <taxon>Alphaproteobacteria</taxon>
        <taxon>Sphingomonadales</taxon>
        <taxon>Sphingomonadaceae</taxon>
        <taxon>Sphingopyxis</taxon>
    </lineage>
</organism>
<evidence type="ECO:0000256" key="3">
    <source>
        <dbReference type="ARBA" id="ARBA00022723"/>
    </source>
</evidence>
<dbReference type="EMBL" id="CP000356">
    <property type="protein sequence ID" value="ABF51855.1"/>
    <property type="molecule type" value="Genomic_DNA"/>
</dbReference>
<dbReference type="PROSITE" id="PS51007">
    <property type="entry name" value="CYTC"/>
    <property type="match status" value="1"/>
</dbReference>
<dbReference type="Pfam" id="PF00034">
    <property type="entry name" value="Cytochrom_C"/>
    <property type="match status" value="1"/>
</dbReference>
<dbReference type="Proteomes" id="UP000006578">
    <property type="component" value="Chromosome"/>
</dbReference>
<dbReference type="OrthoDB" id="511546at2"/>
<dbReference type="KEGG" id="sal:Sala_0131"/>
<name>Q1GWW7_SPHAL</name>
<dbReference type="STRING" id="317655.Sala_0131"/>
<dbReference type="GO" id="GO:0046872">
    <property type="term" value="F:metal ion binding"/>
    <property type="evidence" value="ECO:0007669"/>
    <property type="project" value="UniProtKB-KW"/>
</dbReference>
<sequence length="329" mass="35166">MLSAHRNDDLLTGKTIAVICAVALFTTACGKKSDAGAPDDTYASLVNKDGTISFPADFPESYMFIGTWSVTAPSGEAEIHSVYSRPADVDAFRSAGKFPDGAVLIKEVTIAKSADLVTGRASWAGDRKIWFLMVKDRKGRFAGNPLWGDGWGWAQFDPTDTKKQTATNYQTDCKSCHIPAKSSEWVYTYAYPALGEKGQVGLPVNSHRGNPPGIVPAVATQAMTSGVASGKMAFDKTCRACHSINPGGAGIGPTLAGVVGRKAGTVPNFDYSDQIRNSGITWTADNIDKHIEAPKSFIPGNRMGNLFPNGIKDPGQRRDIIVYLKSVAQ</sequence>
<evidence type="ECO:0000259" key="7">
    <source>
        <dbReference type="PROSITE" id="PS51007"/>
    </source>
</evidence>
<keyword evidence="4" id="KW-0249">Electron transport</keyword>
<evidence type="ECO:0000256" key="6">
    <source>
        <dbReference type="PROSITE-ProRule" id="PRU00433"/>
    </source>
</evidence>
<proteinExistence type="predicted"/>
<dbReference type="HOGENOM" id="CLU_885306_0_0_5"/>
<dbReference type="AlphaFoldDB" id="Q1GWW7"/>
<dbReference type="GO" id="GO:0009055">
    <property type="term" value="F:electron transfer activity"/>
    <property type="evidence" value="ECO:0007669"/>
    <property type="project" value="InterPro"/>
</dbReference>
<feature type="domain" description="Cytochrome c" evidence="7">
    <location>
        <begin position="225"/>
        <end position="328"/>
    </location>
</feature>
<evidence type="ECO:0000256" key="4">
    <source>
        <dbReference type="ARBA" id="ARBA00022982"/>
    </source>
</evidence>
<gene>
    <name evidence="8" type="ordered locus">Sala_0131</name>
</gene>
<keyword evidence="3 6" id="KW-0479">Metal-binding</keyword>
<evidence type="ECO:0000256" key="5">
    <source>
        <dbReference type="ARBA" id="ARBA00023004"/>
    </source>
</evidence>
<dbReference type="PRINTS" id="PR00604">
    <property type="entry name" value="CYTCHRMECIAB"/>
</dbReference>
<dbReference type="InterPro" id="IPR038142">
    <property type="entry name" value="Cytochrome_P460_sp"/>
</dbReference>
<evidence type="ECO:0000256" key="1">
    <source>
        <dbReference type="ARBA" id="ARBA00022448"/>
    </source>
</evidence>
<dbReference type="GO" id="GO:0020037">
    <property type="term" value="F:heme binding"/>
    <property type="evidence" value="ECO:0007669"/>
    <property type="project" value="InterPro"/>
</dbReference>
<evidence type="ECO:0000313" key="8">
    <source>
        <dbReference type="EMBL" id="ABF51855.1"/>
    </source>
</evidence>
<dbReference type="InterPro" id="IPR036909">
    <property type="entry name" value="Cyt_c-like_dom_sf"/>
</dbReference>
<dbReference type="PROSITE" id="PS51257">
    <property type="entry name" value="PROKAR_LIPOPROTEIN"/>
    <property type="match status" value="1"/>
</dbReference>
<dbReference type="InterPro" id="IPR002327">
    <property type="entry name" value="Cyt_c_1A/1B"/>
</dbReference>
<dbReference type="PANTHER" id="PTHR11961">
    <property type="entry name" value="CYTOCHROME C"/>
    <property type="match status" value="1"/>
</dbReference>